<feature type="transmembrane region" description="Helical" evidence="1">
    <location>
        <begin position="24"/>
        <end position="42"/>
    </location>
</feature>
<dbReference type="Proteomes" id="UP000244755">
    <property type="component" value="Chromosome 2"/>
</dbReference>
<reference evidence="2 3" key="1">
    <citation type="submission" date="2018-04" db="EMBL/GenBank/DDBJ databases">
        <title>Methylobacterium sp. PR1016A genome.</title>
        <authorList>
            <person name="Park W."/>
        </authorList>
    </citation>
    <scope>NUCLEOTIDE SEQUENCE [LARGE SCALE GENOMIC DNA]</scope>
    <source>
        <strain evidence="2 3">PR1016A</strain>
    </source>
</reference>
<keyword evidence="1" id="KW-0812">Transmembrane</keyword>
<evidence type="ECO:0000313" key="2">
    <source>
        <dbReference type="EMBL" id="AWB25904.1"/>
    </source>
</evidence>
<feature type="transmembrane region" description="Helical" evidence="1">
    <location>
        <begin position="48"/>
        <end position="70"/>
    </location>
</feature>
<keyword evidence="1" id="KW-1133">Transmembrane helix</keyword>
<evidence type="ECO:0000313" key="3">
    <source>
        <dbReference type="Proteomes" id="UP000244755"/>
    </source>
</evidence>
<dbReference type="AlphaFoldDB" id="A0A2R4WWI7"/>
<organism evidence="2 3">
    <name type="scientific">Methylobacterium currus</name>
    <dbReference type="NCBI Taxonomy" id="2051553"/>
    <lineage>
        <taxon>Bacteria</taxon>
        <taxon>Pseudomonadati</taxon>
        <taxon>Pseudomonadota</taxon>
        <taxon>Alphaproteobacteria</taxon>
        <taxon>Hyphomicrobiales</taxon>
        <taxon>Methylobacteriaceae</taxon>
        <taxon>Methylobacterium</taxon>
    </lineage>
</organism>
<gene>
    <name evidence="2" type="ORF">DA075_34370</name>
</gene>
<dbReference type="EMBL" id="CP028844">
    <property type="protein sequence ID" value="AWB25904.1"/>
    <property type="molecule type" value="Genomic_DNA"/>
</dbReference>
<accession>A0A2R4WWI7</accession>
<keyword evidence="3" id="KW-1185">Reference proteome</keyword>
<protein>
    <submittedName>
        <fullName evidence="2">Uncharacterized protein</fullName>
    </submittedName>
</protein>
<evidence type="ECO:0000256" key="1">
    <source>
        <dbReference type="SAM" id="Phobius"/>
    </source>
</evidence>
<name>A0A2R4WWI7_9HYPH</name>
<proteinExistence type="predicted"/>
<keyword evidence="1" id="KW-0472">Membrane</keyword>
<sequence length="118" mass="12621">MGLLLKRQSDWPVRDQRGRTEVGGLRGLVALPVMAALVGGVGRLMVRLAVVALVRGMGCLVVRLAVLLVCNEMALDWRGMRAGFGMQSDPARADLDMLGIRTGGTEGESGAHEHGREQ</sequence>
<dbReference type="KEGG" id="mee:DA075_34370"/>